<dbReference type="PANTHER" id="PTHR32309">
    <property type="entry name" value="TYROSINE-PROTEIN KINASE"/>
    <property type="match status" value="1"/>
</dbReference>
<evidence type="ECO:0000256" key="2">
    <source>
        <dbReference type="ARBA" id="ARBA00022475"/>
    </source>
</evidence>
<evidence type="ECO:0000256" key="4">
    <source>
        <dbReference type="ARBA" id="ARBA00022989"/>
    </source>
</evidence>
<protein>
    <submittedName>
        <fullName evidence="9">Regulator of length of O-antigen component of lipopolysaccharide chains</fullName>
    </submittedName>
</protein>
<keyword evidence="5 6" id="KW-0472">Membrane</keyword>
<dbReference type="GO" id="GO:0005886">
    <property type="term" value="C:plasma membrane"/>
    <property type="evidence" value="ECO:0007669"/>
    <property type="project" value="UniProtKB-SubCell"/>
</dbReference>
<proteinExistence type="predicted"/>
<evidence type="ECO:0000256" key="6">
    <source>
        <dbReference type="SAM" id="Phobius"/>
    </source>
</evidence>
<feature type="domain" description="Polysaccharide chain length determinant N-terminal" evidence="7">
    <location>
        <begin position="14"/>
        <end position="91"/>
    </location>
</feature>
<evidence type="ECO:0000256" key="1">
    <source>
        <dbReference type="ARBA" id="ARBA00004651"/>
    </source>
</evidence>
<keyword evidence="3 6" id="KW-0812">Transmembrane</keyword>
<dbReference type="Gene3D" id="3.30.1890.10">
    <property type="entry name" value="FepE-like"/>
    <property type="match status" value="1"/>
</dbReference>
<evidence type="ECO:0000313" key="8">
    <source>
        <dbReference type="EMBL" id="VFR50028.1"/>
    </source>
</evidence>
<reference evidence="9" key="1">
    <citation type="submission" date="2019-03" db="EMBL/GenBank/DDBJ databases">
        <authorList>
            <person name="Danneels B."/>
        </authorList>
    </citation>
    <scope>NUCLEOTIDE SEQUENCE</scope>
</reference>
<evidence type="ECO:0000256" key="3">
    <source>
        <dbReference type="ARBA" id="ARBA00022692"/>
    </source>
</evidence>
<keyword evidence="2" id="KW-1003">Cell membrane</keyword>
<dbReference type="EMBL" id="CAADIG010000025">
    <property type="protein sequence ID" value="VFR50028.1"/>
    <property type="molecule type" value="Genomic_DNA"/>
</dbReference>
<dbReference type="InterPro" id="IPR050445">
    <property type="entry name" value="Bact_polysacc_biosynth/exp"/>
</dbReference>
<feature type="transmembrane region" description="Helical" evidence="6">
    <location>
        <begin position="326"/>
        <end position="346"/>
    </location>
</feature>
<evidence type="ECO:0000259" key="7">
    <source>
        <dbReference type="Pfam" id="PF02706"/>
    </source>
</evidence>
<dbReference type="Pfam" id="PF02706">
    <property type="entry name" value="Wzz"/>
    <property type="match status" value="1"/>
</dbReference>
<gene>
    <name evidence="8" type="ORF">ANT2_2741</name>
    <name evidence="9" type="ORF">ANT3_2743</name>
</gene>
<feature type="transmembrane region" description="Helical" evidence="6">
    <location>
        <begin position="30"/>
        <end position="48"/>
    </location>
</feature>
<evidence type="ECO:0000313" key="9">
    <source>
        <dbReference type="EMBL" id="VFR60508.1"/>
    </source>
</evidence>
<evidence type="ECO:0000256" key="5">
    <source>
        <dbReference type="ARBA" id="ARBA00023136"/>
    </source>
</evidence>
<dbReference type="InterPro" id="IPR003856">
    <property type="entry name" value="LPS_length_determ_N"/>
</dbReference>
<sequence length="358" mass="39260">MDNSHHSTSTSPRELDLQDIACALWGGRKIVASLVLGGTLVAAAYAFLSTPIYRTSVSVLPPTAHGVAQYNIVAQLTGEGIASITARKEIKGIPPLTPQDAYRVFLRHLSSDTLRQDFFTNTYLPAQGQNISENQQERLWLKLQDQLTITLPRREGDSAQLFLEGVDPQTISNWANDYTKAAIAAARSELMADLNAAVEVRRQSNERQISALRRVAEKSRTDRIQRVTEALAIADAVGAQPVPPTGNLLIDYKDETLYLRGSNALRAELEQLNERKTDDPYIPELGDMLRADALLSGISLPSEQLAVATVDRIATPPVNPSYPRKGFAIAIGAIVGLILSVLIIVLQGSMRRDRRNED</sequence>
<dbReference type="AlphaFoldDB" id="A0A484SD42"/>
<dbReference type="PANTHER" id="PTHR32309:SF13">
    <property type="entry name" value="FERRIC ENTEROBACTIN TRANSPORT PROTEIN FEPE"/>
    <property type="match status" value="1"/>
</dbReference>
<accession>A0A484SD42</accession>
<dbReference type="SUPFAM" id="SSF160355">
    <property type="entry name" value="Bacterial polysaccharide co-polymerase-like"/>
    <property type="match status" value="1"/>
</dbReference>
<keyword evidence="4 6" id="KW-1133">Transmembrane helix</keyword>
<name>A0A484SD42_9ZZZZ</name>
<dbReference type="EMBL" id="CAADID010000007">
    <property type="protein sequence ID" value="VFR60508.1"/>
    <property type="molecule type" value="Genomic_DNA"/>
</dbReference>
<comment type="subcellular location">
    <subcellularLocation>
        <location evidence="1">Cell membrane</location>
        <topology evidence="1">Multi-pass membrane protein</topology>
    </subcellularLocation>
</comment>
<organism evidence="9">
    <name type="scientific">plant metagenome</name>
    <dbReference type="NCBI Taxonomy" id="1297885"/>
    <lineage>
        <taxon>unclassified sequences</taxon>
        <taxon>metagenomes</taxon>
        <taxon>organismal metagenomes</taxon>
    </lineage>
</organism>
<dbReference type="GO" id="GO:0004713">
    <property type="term" value="F:protein tyrosine kinase activity"/>
    <property type="evidence" value="ECO:0007669"/>
    <property type="project" value="TreeGrafter"/>
</dbReference>